<comment type="caution">
    <text evidence="2">The sequence shown here is derived from an EMBL/GenBank/DDBJ whole genome shotgun (WGS) entry which is preliminary data.</text>
</comment>
<dbReference type="EMBL" id="JADBEF010000001">
    <property type="protein sequence ID" value="MBE1558665.1"/>
    <property type="molecule type" value="Genomic_DNA"/>
</dbReference>
<evidence type="ECO:0000256" key="1">
    <source>
        <dbReference type="SAM" id="MobiDB-lite"/>
    </source>
</evidence>
<evidence type="ECO:0000313" key="2">
    <source>
        <dbReference type="EMBL" id="MBE1558665.1"/>
    </source>
</evidence>
<feature type="region of interest" description="Disordered" evidence="1">
    <location>
        <begin position="1"/>
        <end position="29"/>
    </location>
</feature>
<reference evidence="2 3" key="1">
    <citation type="submission" date="2020-10" db="EMBL/GenBank/DDBJ databases">
        <title>Sequencing the genomes of 1000 actinobacteria strains.</title>
        <authorList>
            <person name="Klenk H.-P."/>
        </authorList>
    </citation>
    <scope>NUCLEOTIDE SEQUENCE [LARGE SCALE GENOMIC DNA]</scope>
    <source>
        <strain evidence="2 3">DSM 43748</strain>
    </source>
</reference>
<feature type="compositionally biased region" description="Low complexity" evidence="1">
    <location>
        <begin position="11"/>
        <end position="29"/>
    </location>
</feature>
<protein>
    <submittedName>
        <fullName evidence="2">Uncharacterized protein</fullName>
    </submittedName>
</protein>
<organism evidence="2 3">
    <name type="scientific">Nonomuraea africana</name>
    <dbReference type="NCBI Taxonomy" id="46171"/>
    <lineage>
        <taxon>Bacteria</taxon>
        <taxon>Bacillati</taxon>
        <taxon>Actinomycetota</taxon>
        <taxon>Actinomycetes</taxon>
        <taxon>Streptosporangiales</taxon>
        <taxon>Streptosporangiaceae</taxon>
        <taxon>Nonomuraea</taxon>
    </lineage>
</organism>
<keyword evidence="3" id="KW-1185">Reference proteome</keyword>
<name>A0ABR9K9H6_9ACTN</name>
<gene>
    <name evidence="2" type="ORF">H4W81_001444</name>
</gene>
<accession>A0ABR9K9H6</accession>
<dbReference type="Proteomes" id="UP000661607">
    <property type="component" value="Unassembled WGS sequence"/>
</dbReference>
<proteinExistence type="predicted"/>
<evidence type="ECO:0000313" key="3">
    <source>
        <dbReference type="Proteomes" id="UP000661607"/>
    </source>
</evidence>
<sequence length="29" mass="3134">MELISRPSRYSVSLSTGSGLSTLVTPWHA</sequence>